<keyword evidence="3" id="KW-1185">Reference proteome</keyword>
<comment type="caution">
    <text evidence="2">The sequence shown here is derived from an EMBL/GenBank/DDBJ whole genome shotgun (WGS) entry which is preliminary data.</text>
</comment>
<sequence length="59" mass="6672">MNTMAPEQVPPPSSPPRQRPVWQRALAWLAVALVLLAVFGLYLEPDFMLTMADQVWACF</sequence>
<keyword evidence="1" id="KW-0472">Membrane</keyword>
<keyword evidence="1" id="KW-1133">Transmembrane helix</keyword>
<dbReference type="EMBL" id="JBHSEW010000001">
    <property type="protein sequence ID" value="MFC4620860.1"/>
    <property type="molecule type" value="Genomic_DNA"/>
</dbReference>
<evidence type="ECO:0000313" key="2">
    <source>
        <dbReference type="EMBL" id="MFC4620860.1"/>
    </source>
</evidence>
<evidence type="ECO:0000313" key="3">
    <source>
        <dbReference type="Proteomes" id="UP001595967"/>
    </source>
</evidence>
<accession>A0ABV9GVY7</accession>
<name>A0ABV9GVY7_9BURK</name>
<keyword evidence="1" id="KW-0812">Transmembrane</keyword>
<evidence type="ECO:0000256" key="1">
    <source>
        <dbReference type="SAM" id="Phobius"/>
    </source>
</evidence>
<proteinExistence type="predicted"/>
<organism evidence="2 3">
    <name type="scientific">Comamonas nitrativorans</name>
    <dbReference type="NCBI Taxonomy" id="108437"/>
    <lineage>
        <taxon>Bacteria</taxon>
        <taxon>Pseudomonadati</taxon>
        <taxon>Pseudomonadota</taxon>
        <taxon>Betaproteobacteria</taxon>
        <taxon>Burkholderiales</taxon>
        <taxon>Comamonadaceae</taxon>
        <taxon>Comamonas</taxon>
    </lineage>
</organism>
<reference evidence="3" key="1">
    <citation type="journal article" date="2019" name="Int. J. Syst. Evol. Microbiol.">
        <title>The Global Catalogue of Microorganisms (GCM) 10K type strain sequencing project: providing services to taxonomists for standard genome sequencing and annotation.</title>
        <authorList>
            <consortium name="The Broad Institute Genomics Platform"/>
            <consortium name="The Broad Institute Genome Sequencing Center for Infectious Disease"/>
            <person name="Wu L."/>
            <person name="Ma J."/>
        </authorList>
    </citation>
    <scope>NUCLEOTIDE SEQUENCE [LARGE SCALE GENOMIC DNA]</scope>
    <source>
        <strain evidence="3">JCM 11650</strain>
    </source>
</reference>
<dbReference type="RefSeq" id="WP_377723266.1">
    <property type="nucleotide sequence ID" value="NZ_JBHSEW010000001.1"/>
</dbReference>
<protein>
    <submittedName>
        <fullName evidence="2">Uncharacterized protein</fullName>
    </submittedName>
</protein>
<feature type="transmembrane region" description="Helical" evidence="1">
    <location>
        <begin position="25"/>
        <end position="43"/>
    </location>
</feature>
<gene>
    <name evidence="2" type="ORF">ACFO3A_01330</name>
</gene>
<dbReference type="Proteomes" id="UP001595967">
    <property type="component" value="Unassembled WGS sequence"/>
</dbReference>